<dbReference type="Proteomes" id="UP000243081">
    <property type="component" value="Unassembled WGS sequence"/>
</dbReference>
<name>A0A179I427_CORDF</name>
<feature type="region of interest" description="Disordered" evidence="1">
    <location>
        <begin position="1"/>
        <end position="102"/>
    </location>
</feature>
<accession>A0A179I427</accession>
<sequence length="114" mass="12651">MSTRSRSEQLMRVSATSMMRKFGASGLANSLGRRSSGTKPRARSDTFSGDDDPSDDADSKRSLKLKTEVRPKTHRSRSLKTRLGRSDKLAEKSGRSLWRGERDCSGRSLRGIFG</sequence>
<feature type="compositionally biased region" description="Basic and acidic residues" evidence="1">
    <location>
        <begin position="57"/>
        <end position="71"/>
    </location>
</feature>
<gene>
    <name evidence="2" type="ORF">LLEC1_03705</name>
</gene>
<keyword evidence="3" id="KW-1185">Reference proteome</keyword>
<protein>
    <submittedName>
        <fullName evidence="2">Uncharacterized protein</fullName>
    </submittedName>
</protein>
<comment type="caution">
    <text evidence="2">The sequence shown here is derived from an EMBL/GenBank/DDBJ whole genome shotgun (WGS) entry which is preliminary data.</text>
</comment>
<reference evidence="2 3" key="1">
    <citation type="submission" date="2016-03" db="EMBL/GenBank/DDBJ databases">
        <title>Fine-scale spatial genetic structure of a fungal parasite of coffee scale insects.</title>
        <authorList>
            <person name="Jackson D."/>
            <person name="Zemenick K.A."/>
            <person name="Malloure B."/>
            <person name="Quandt C.A."/>
            <person name="James T.Y."/>
        </authorList>
    </citation>
    <scope>NUCLEOTIDE SEQUENCE [LARGE SCALE GENOMIC DNA]</scope>
    <source>
        <strain evidence="2 3">UM487</strain>
    </source>
</reference>
<evidence type="ECO:0000313" key="2">
    <source>
        <dbReference type="EMBL" id="OAQ96611.1"/>
    </source>
</evidence>
<dbReference type="OrthoDB" id="8059989at2759"/>
<proteinExistence type="predicted"/>
<dbReference type="EMBL" id="LUKN01004053">
    <property type="protein sequence ID" value="OAQ96611.1"/>
    <property type="molecule type" value="Genomic_DNA"/>
</dbReference>
<dbReference type="AlphaFoldDB" id="A0A179I427"/>
<evidence type="ECO:0000313" key="3">
    <source>
        <dbReference type="Proteomes" id="UP000243081"/>
    </source>
</evidence>
<feature type="compositionally biased region" description="Basic and acidic residues" evidence="1">
    <location>
        <begin position="84"/>
        <end position="102"/>
    </location>
</feature>
<feature type="compositionally biased region" description="Basic residues" evidence="1">
    <location>
        <begin position="72"/>
        <end position="83"/>
    </location>
</feature>
<evidence type="ECO:0000256" key="1">
    <source>
        <dbReference type="SAM" id="MobiDB-lite"/>
    </source>
</evidence>
<organism evidence="2 3">
    <name type="scientific">Cordyceps confragosa</name>
    <name type="common">Lecanicillium lecanii</name>
    <dbReference type="NCBI Taxonomy" id="2714763"/>
    <lineage>
        <taxon>Eukaryota</taxon>
        <taxon>Fungi</taxon>
        <taxon>Dikarya</taxon>
        <taxon>Ascomycota</taxon>
        <taxon>Pezizomycotina</taxon>
        <taxon>Sordariomycetes</taxon>
        <taxon>Hypocreomycetidae</taxon>
        <taxon>Hypocreales</taxon>
        <taxon>Cordycipitaceae</taxon>
        <taxon>Akanthomyces</taxon>
    </lineage>
</organism>